<dbReference type="AlphaFoldDB" id="A0AAW1N4F3"/>
<protein>
    <submittedName>
        <fullName evidence="1">DM4/DM12 family</fullName>
    </submittedName>
</protein>
<organism evidence="1 2">
    <name type="scientific">Popillia japonica</name>
    <name type="common">Japanese beetle</name>
    <dbReference type="NCBI Taxonomy" id="7064"/>
    <lineage>
        <taxon>Eukaryota</taxon>
        <taxon>Metazoa</taxon>
        <taxon>Ecdysozoa</taxon>
        <taxon>Arthropoda</taxon>
        <taxon>Hexapoda</taxon>
        <taxon>Insecta</taxon>
        <taxon>Pterygota</taxon>
        <taxon>Neoptera</taxon>
        <taxon>Endopterygota</taxon>
        <taxon>Coleoptera</taxon>
        <taxon>Polyphaga</taxon>
        <taxon>Scarabaeiformia</taxon>
        <taxon>Scarabaeidae</taxon>
        <taxon>Rutelinae</taxon>
        <taxon>Popillia</taxon>
    </lineage>
</organism>
<dbReference type="EMBL" id="JASPKY010000004">
    <property type="protein sequence ID" value="KAK9754873.1"/>
    <property type="molecule type" value="Genomic_DNA"/>
</dbReference>
<dbReference type="InterPro" id="IPR006631">
    <property type="entry name" value="DM4_12"/>
</dbReference>
<reference evidence="1 2" key="1">
    <citation type="journal article" date="2024" name="BMC Genomics">
        <title>De novo assembly and annotation of Popillia japonica's genome with initial clues to its potential as an invasive pest.</title>
        <authorList>
            <person name="Cucini C."/>
            <person name="Boschi S."/>
            <person name="Funari R."/>
            <person name="Cardaioli E."/>
            <person name="Iannotti N."/>
            <person name="Marturano G."/>
            <person name="Paoli F."/>
            <person name="Bruttini M."/>
            <person name="Carapelli A."/>
            <person name="Frati F."/>
            <person name="Nardi F."/>
        </authorList>
    </citation>
    <scope>NUCLEOTIDE SEQUENCE [LARGE SCALE GENOMIC DNA]</scope>
    <source>
        <strain evidence="1">DMR45628</strain>
    </source>
</reference>
<evidence type="ECO:0000313" key="1">
    <source>
        <dbReference type="EMBL" id="KAK9754873.1"/>
    </source>
</evidence>
<accession>A0AAW1N4F3</accession>
<evidence type="ECO:0000313" key="2">
    <source>
        <dbReference type="Proteomes" id="UP001458880"/>
    </source>
</evidence>
<sequence length="135" mass="15666">MGNVLTNTIPGYPINSGFEAYPLNCYPEYVRLQWVCLRRESHLRNPDSDPLRKKVFSESGFNGYACVEKAICEIRTLIPLGRKSLVRDLLSDIFKYLEIDERNNKFKNSCDISNFEDCSMSLLHILLEGLDRYYS</sequence>
<keyword evidence="2" id="KW-1185">Reference proteome</keyword>
<comment type="caution">
    <text evidence="1">The sequence shown here is derived from an EMBL/GenBank/DDBJ whole genome shotgun (WGS) entry which is preliminary data.</text>
</comment>
<proteinExistence type="predicted"/>
<name>A0AAW1N4F3_POPJA</name>
<dbReference type="Pfam" id="PF07841">
    <property type="entry name" value="DM4_12"/>
    <property type="match status" value="1"/>
</dbReference>
<gene>
    <name evidence="1" type="ORF">QE152_g818</name>
</gene>
<dbReference type="Proteomes" id="UP001458880">
    <property type="component" value="Unassembled WGS sequence"/>
</dbReference>